<evidence type="ECO:0000313" key="9">
    <source>
        <dbReference type="Proteomes" id="UP001211065"/>
    </source>
</evidence>
<comment type="caution">
    <text evidence="8">The sequence shown here is derived from an EMBL/GenBank/DDBJ whole genome shotgun (WGS) entry which is preliminary data.</text>
</comment>
<sequence length="780" mass="86651">MNETKNEVISGNEKNTEKELSIRSLPISIKVEEDILTTKKILLLTAFSFGNQFTFFLININVLPVHLDIIMGNNDVGKGNAIVGFSSAIPLVLFSVICGSLNDNFTSRFGKRNPWIIIGSLLQLLCLWTLWSSNSILGYTIGYTGFMCFSAVSSVPYSGLINDVCPPSQNGKISAFVGGMGLVGSIFGAATGIFSDQLHILPNDETAARDISIWHNAFLLPQIFAAPIAGLIRDYFQIVGTENKIQCLDEISKTHNKLGINKDGFLDLKSTFDPSNEQELFFQESVENLGVKFHSTHRIANSINAFLHPPDLLKHLDKKLTVSEYLKFIEKFVVDGASRSSSPFRIAHMSGPLPFYSKHLSFLLTTLNQNLVAAQGSASLTVIEKETIAELHKDFYGGEFERRFEDCYGIVTSCGSVANETAIWIALNKCFPPSPQFKGLKREGLWKAMKEFSYNGVAIIGSRMAHYSIQTAAALTGIGEENFVAIDTDSNFKIDTDMLRRKVAELKSANVAIVAIIGIAGTTETGSIDDLEEIGNIAIENEVHFHVDACWGAPFIYSPRLKNLFKGIEKADTISIDGHKQFHTPYGLGMVLFKDVNQSQHIKKSSQYAIRDSVDLGQKSFEGSRPGNILYLHANLLLLGKEGIKASIENNYNNSKKFVNYLKSFNSLDKNVFQIFNENNNDTNIIVYRIIPKPLGKKKFNELNKNDNISINEFNINLEKIQTTTGRCFTSRTVLKINDTLITALRVVFINSVLCNEDDLKTVVNEQLLISQKLELDFSS</sequence>
<dbReference type="Proteomes" id="UP001211065">
    <property type="component" value="Unassembled WGS sequence"/>
</dbReference>
<dbReference type="SUPFAM" id="SSF53383">
    <property type="entry name" value="PLP-dependent transferases"/>
    <property type="match status" value="1"/>
</dbReference>
<feature type="transmembrane region" description="Helical" evidence="7">
    <location>
        <begin position="173"/>
        <end position="194"/>
    </location>
</feature>
<evidence type="ECO:0000256" key="4">
    <source>
        <dbReference type="ARBA" id="ARBA00022898"/>
    </source>
</evidence>
<organism evidence="8 9">
    <name type="scientific">Clydaea vesicula</name>
    <dbReference type="NCBI Taxonomy" id="447962"/>
    <lineage>
        <taxon>Eukaryota</taxon>
        <taxon>Fungi</taxon>
        <taxon>Fungi incertae sedis</taxon>
        <taxon>Chytridiomycota</taxon>
        <taxon>Chytridiomycota incertae sedis</taxon>
        <taxon>Chytridiomycetes</taxon>
        <taxon>Lobulomycetales</taxon>
        <taxon>Lobulomycetaceae</taxon>
        <taxon>Clydaea</taxon>
    </lineage>
</organism>
<keyword evidence="7" id="KW-0472">Membrane</keyword>
<dbReference type="InterPro" id="IPR002129">
    <property type="entry name" value="PyrdxlP-dep_de-COase"/>
</dbReference>
<keyword evidence="7" id="KW-0812">Transmembrane</keyword>
<dbReference type="GO" id="GO:0030170">
    <property type="term" value="F:pyridoxal phosphate binding"/>
    <property type="evidence" value="ECO:0007669"/>
    <property type="project" value="InterPro"/>
</dbReference>
<dbReference type="GO" id="GO:0016831">
    <property type="term" value="F:carboxy-lyase activity"/>
    <property type="evidence" value="ECO:0007669"/>
    <property type="project" value="UniProtKB-KW"/>
</dbReference>
<feature type="transmembrane region" description="Helical" evidence="7">
    <location>
        <begin position="41"/>
        <end position="62"/>
    </location>
</feature>
<dbReference type="Gene3D" id="1.20.1250.20">
    <property type="entry name" value="MFS general substrate transporter like domains"/>
    <property type="match status" value="1"/>
</dbReference>
<feature type="transmembrane region" description="Helical" evidence="7">
    <location>
        <begin position="82"/>
        <end position="101"/>
    </location>
</feature>
<feature type="transmembrane region" description="Helical" evidence="7">
    <location>
        <begin position="137"/>
        <end position="161"/>
    </location>
</feature>
<dbReference type="InterPro" id="IPR015424">
    <property type="entry name" value="PyrdxlP-dep_Trfase"/>
</dbReference>
<evidence type="ECO:0000256" key="3">
    <source>
        <dbReference type="ARBA" id="ARBA00022793"/>
    </source>
</evidence>
<keyword evidence="9" id="KW-1185">Reference proteome</keyword>
<dbReference type="SUPFAM" id="SSF103473">
    <property type="entry name" value="MFS general substrate transporter"/>
    <property type="match status" value="1"/>
</dbReference>
<comment type="cofactor">
    <cofactor evidence="1 6">
        <name>pyridoxal 5'-phosphate</name>
        <dbReference type="ChEBI" id="CHEBI:597326"/>
    </cofactor>
</comment>
<proteinExistence type="inferred from homology"/>
<keyword evidence="3" id="KW-0210">Decarboxylase</keyword>
<dbReference type="InterPro" id="IPR036259">
    <property type="entry name" value="MFS_trans_sf"/>
</dbReference>
<dbReference type="GO" id="GO:0005737">
    <property type="term" value="C:cytoplasm"/>
    <property type="evidence" value="ECO:0007669"/>
    <property type="project" value="TreeGrafter"/>
</dbReference>
<accession>A0AAD5TW24</accession>
<feature type="modified residue" description="N6-(pyridoxal phosphate)lysine" evidence="6">
    <location>
        <position position="580"/>
    </location>
</feature>
<dbReference type="InterPro" id="IPR015422">
    <property type="entry name" value="PyrdxlP-dep_Trfase_small"/>
</dbReference>
<comment type="similarity">
    <text evidence="2">Belongs to the group II decarboxylase family.</text>
</comment>
<keyword evidence="7" id="KW-1133">Transmembrane helix</keyword>
<reference evidence="8" key="1">
    <citation type="submission" date="2020-05" db="EMBL/GenBank/DDBJ databases">
        <title>Phylogenomic resolution of chytrid fungi.</title>
        <authorList>
            <person name="Stajich J.E."/>
            <person name="Amses K."/>
            <person name="Simmons R."/>
            <person name="Seto K."/>
            <person name="Myers J."/>
            <person name="Bonds A."/>
            <person name="Quandt C.A."/>
            <person name="Barry K."/>
            <person name="Liu P."/>
            <person name="Grigoriev I."/>
            <person name="Longcore J.E."/>
            <person name="James T.Y."/>
        </authorList>
    </citation>
    <scope>NUCLEOTIDE SEQUENCE</scope>
    <source>
        <strain evidence="8">JEL0476</strain>
    </source>
</reference>
<protein>
    <submittedName>
        <fullName evidence="8">Uncharacterized protein</fullName>
    </submittedName>
</protein>
<evidence type="ECO:0000256" key="2">
    <source>
        <dbReference type="ARBA" id="ARBA00009533"/>
    </source>
</evidence>
<evidence type="ECO:0000256" key="6">
    <source>
        <dbReference type="PIRSR" id="PIRSR602129-50"/>
    </source>
</evidence>
<evidence type="ECO:0000256" key="7">
    <source>
        <dbReference type="SAM" id="Phobius"/>
    </source>
</evidence>
<dbReference type="EMBL" id="JADGJW010000881">
    <property type="protein sequence ID" value="KAJ3210599.1"/>
    <property type="molecule type" value="Genomic_DNA"/>
</dbReference>
<gene>
    <name evidence="8" type="ORF">HK099_008212</name>
</gene>
<evidence type="ECO:0000313" key="8">
    <source>
        <dbReference type="EMBL" id="KAJ3210599.1"/>
    </source>
</evidence>
<dbReference type="Gene3D" id="3.40.640.10">
    <property type="entry name" value="Type I PLP-dependent aspartate aminotransferase-like (Major domain)"/>
    <property type="match status" value="1"/>
</dbReference>
<dbReference type="Pfam" id="PF00282">
    <property type="entry name" value="Pyridoxal_deC"/>
    <property type="match status" value="1"/>
</dbReference>
<dbReference type="AlphaFoldDB" id="A0AAD5TW24"/>
<name>A0AAD5TW24_9FUNG</name>
<feature type="transmembrane region" description="Helical" evidence="7">
    <location>
        <begin position="113"/>
        <end position="131"/>
    </location>
</feature>
<keyword evidence="4 6" id="KW-0663">Pyridoxal phosphate</keyword>
<dbReference type="GO" id="GO:0019752">
    <property type="term" value="P:carboxylic acid metabolic process"/>
    <property type="evidence" value="ECO:0007669"/>
    <property type="project" value="InterPro"/>
</dbReference>
<dbReference type="PANTHER" id="PTHR45677:SF8">
    <property type="entry name" value="CYSTEINE SULFINIC ACID DECARBOXYLASE"/>
    <property type="match status" value="1"/>
</dbReference>
<evidence type="ECO:0000256" key="5">
    <source>
        <dbReference type="ARBA" id="ARBA00023239"/>
    </source>
</evidence>
<keyword evidence="5" id="KW-0456">Lyase</keyword>
<dbReference type="PANTHER" id="PTHR45677">
    <property type="entry name" value="GLUTAMATE DECARBOXYLASE-RELATED"/>
    <property type="match status" value="1"/>
</dbReference>
<evidence type="ECO:0000256" key="1">
    <source>
        <dbReference type="ARBA" id="ARBA00001933"/>
    </source>
</evidence>
<dbReference type="Gene3D" id="3.90.1150.10">
    <property type="entry name" value="Aspartate Aminotransferase, domain 1"/>
    <property type="match status" value="1"/>
</dbReference>
<dbReference type="InterPro" id="IPR015421">
    <property type="entry name" value="PyrdxlP-dep_Trfase_major"/>
</dbReference>
<feature type="non-terminal residue" evidence="8">
    <location>
        <position position="780"/>
    </location>
</feature>